<evidence type="ECO:0000313" key="2">
    <source>
        <dbReference type="EMBL" id="CAB4155660.1"/>
    </source>
</evidence>
<name>A0A6J5QFD5_9CAUD</name>
<sequence length="53" mass="6070">MTTQPEALQLADILQHKLPSIECLEVAAAELRRLHEANQELLAELQTIRDLYE</sequence>
<dbReference type="EMBL" id="LR797016">
    <property type="protein sequence ID" value="CAB4181087.1"/>
    <property type="molecule type" value="Genomic_DNA"/>
</dbReference>
<feature type="coiled-coil region" evidence="1">
    <location>
        <begin position="24"/>
        <end position="51"/>
    </location>
</feature>
<evidence type="ECO:0000313" key="3">
    <source>
        <dbReference type="EMBL" id="CAB4181087.1"/>
    </source>
</evidence>
<dbReference type="EMBL" id="LR796635">
    <property type="protein sequence ID" value="CAB4155660.1"/>
    <property type="molecule type" value="Genomic_DNA"/>
</dbReference>
<keyword evidence="1" id="KW-0175">Coiled coil</keyword>
<reference evidence="3" key="1">
    <citation type="submission" date="2020-05" db="EMBL/GenBank/DDBJ databases">
        <authorList>
            <person name="Chiriac C."/>
            <person name="Salcher M."/>
            <person name="Ghai R."/>
            <person name="Kavagutti S V."/>
        </authorList>
    </citation>
    <scope>NUCLEOTIDE SEQUENCE</scope>
</reference>
<organism evidence="3">
    <name type="scientific">uncultured Caudovirales phage</name>
    <dbReference type="NCBI Taxonomy" id="2100421"/>
    <lineage>
        <taxon>Viruses</taxon>
        <taxon>Duplodnaviria</taxon>
        <taxon>Heunggongvirae</taxon>
        <taxon>Uroviricota</taxon>
        <taxon>Caudoviricetes</taxon>
        <taxon>Peduoviridae</taxon>
        <taxon>Maltschvirus</taxon>
        <taxon>Maltschvirus maltsch</taxon>
    </lineage>
</organism>
<gene>
    <name evidence="3" type="ORF">UFOVP1067_15</name>
    <name evidence="2" type="ORF">UFOVP662_15</name>
</gene>
<accession>A0A6J5QFD5</accession>
<proteinExistence type="predicted"/>
<evidence type="ECO:0000256" key="1">
    <source>
        <dbReference type="SAM" id="Coils"/>
    </source>
</evidence>
<protein>
    <submittedName>
        <fullName evidence="3">Uncharacterized protein</fullName>
    </submittedName>
</protein>